<evidence type="ECO:0000313" key="2">
    <source>
        <dbReference type="EMBL" id="KNC84697.1"/>
    </source>
</evidence>
<protein>
    <recommendedName>
        <fullName evidence="1">RSE1/DDB1/CPSF1 first beta-propeller domain-containing protein</fullName>
    </recommendedName>
</protein>
<feature type="domain" description="RSE1/DDB1/CPSF1 first beta-propeller" evidence="1">
    <location>
        <begin position="12"/>
        <end position="117"/>
    </location>
</feature>
<feature type="domain" description="RSE1/DDB1/CPSF1 first beta-propeller" evidence="1">
    <location>
        <begin position="191"/>
        <end position="386"/>
    </location>
</feature>
<dbReference type="AlphaFoldDB" id="A0A0L0G6Q5"/>
<dbReference type="EMBL" id="KQ241747">
    <property type="protein sequence ID" value="KNC84697.1"/>
    <property type="molecule type" value="Genomic_DNA"/>
</dbReference>
<dbReference type="PANTHER" id="PTHR10644">
    <property type="entry name" value="DNA REPAIR/RNA PROCESSING CPSF FAMILY"/>
    <property type="match status" value="1"/>
</dbReference>
<dbReference type="Proteomes" id="UP000054560">
    <property type="component" value="Unassembled WGS sequence"/>
</dbReference>
<dbReference type="Pfam" id="PF10433">
    <property type="entry name" value="Beta-prop_RSE1_1st"/>
    <property type="match status" value="2"/>
</dbReference>
<proteinExistence type="predicted"/>
<sequence length="521" mass="57725">MLPFLVEDSYLTHLVLVGRFPVHGVITGLAKVTLIPGRPDQLIVCTKDAKVSILSFDRCIHRLVNVSLHWFEDEAIKNGMMSNPHETIICVDPSNRCCVLYTFGRCLTILPFNRKEDIGFNDEIANDTSRKDSRVMLHHTQSTHGSNAVTTSHSVGQDLSVWGDDVGALRRMIRPSYTRPITDYDARIRTVHDMAFLHGYFEPTLVVLYESNDTWEGNLGSRSDTISIIALSLNLVDHQQHVIWHVTDLPYDLRRIQLVPEPLGGLILLGTNSMVYLNQSTPAYGVSLNSNMDGCTKFPLVPQPDAVLALNDSVSVFLDESRMFLSTANGSIYSVVLKIDGRNVIGFAIQKAGASVIPACICVITPGLLFLGSRLGDSLCMTYEDTLDKNDEEANVHLLNALKMATASTNENGGKSKEKSDFSTKRLAEGDLDDDLFIYEVDDKGTEHTDDSILSFKVCDILMNVGPITDFCFGEPAYVSDEYVREDRYDLELVTCSGHGKNGALCLMQRGVRPQANGCKY</sequence>
<evidence type="ECO:0000313" key="3">
    <source>
        <dbReference type="Proteomes" id="UP000054560"/>
    </source>
</evidence>
<dbReference type="InterPro" id="IPR050358">
    <property type="entry name" value="RSE1/DDB1/CFT1"/>
</dbReference>
<dbReference type="InterPro" id="IPR018846">
    <property type="entry name" value="Beta-prop_RSE1/DDB1/CPSF1_1st"/>
</dbReference>
<dbReference type="STRING" id="667725.A0A0L0G6Q5"/>
<organism evidence="2 3">
    <name type="scientific">Sphaeroforma arctica JP610</name>
    <dbReference type="NCBI Taxonomy" id="667725"/>
    <lineage>
        <taxon>Eukaryota</taxon>
        <taxon>Ichthyosporea</taxon>
        <taxon>Ichthyophonida</taxon>
        <taxon>Sphaeroforma</taxon>
    </lineage>
</organism>
<dbReference type="InterPro" id="IPR015943">
    <property type="entry name" value="WD40/YVTN_repeat-like_dom_sf"/>
</dbReference>
<dbReference type="eggNOG" id="KOG1896">
    <property type="taxonomic scope" value="Eukaryota"/>
</dbReference>
<gene>
    <name evidence="2" type="ORF">SARC_03102</name>
</gene>
<reference evidence="2 3" key="1">
    <citation type="submission" date="2011-02" db="EMBL/GenBank/DDBJ databases">
        <title>The Genome Sequence of Sphaeroforma arctica JP610.</title>
        <authorList>
            <consortium name="The Broad Institute Genome Sequencing Platform"/>
            <person name="Russ C."/>
            <person name="Cuomo C."/>
            <person name="Young S.K."/>
            <person name="Zeng Q."/>
            <person name="Gargeya S."/>
            <person name="Alvarado L."/>
            <person name="Berlin A."/>
            <person name="Chapman S.B."/>
            <person name="Chen Z."/>
            <person name="Freedman E."/>
            <person name="Gellesch M."/>
            <person name="Goldberg J."/>
            <person name="Griggs A."/>
            <person name="Gujja S."/>
            <person name="Heilman E."/>
            <person name="Heiman D."/>
            <person name="Howarth C."/>
            <person name="Mehta T."/>
            <person name="Neiman D."/>
            <person name="Pearson M."/>
            <person name="Roberts A."/>
            <person name="Saif S."/>
            <person name="Shea T."/>
            <person name="Shenoy N."/>
            <person name="Sisk P."/>
            <person name="Stolte C."/>
            <person name="Sykes S."/>
            <person name="White J."/>
            <person name="Yandava C."/>
            <person name="Burger G."/>
            <person name="Gray M.W."/>
            <person name="Holland P.W.H."/>
            <person name="King N."/>
            <person name="Lang F.B.F."/>
            <person name="Roger A.J."/>
            <person name="Ruiz-Trillo I."/>
            <person name="Haas B."/>
            <person name="Nusbaum C."/>
            <person name="Birren B."/>
        </authorList>
    </citation>
    <scope>NUCLEOTIDE SEQUENCE [LARGE SCALE GENOMIC DNA]</scope>
    <source>
        <strain evidence="2 3">JP610</strain>
    </source>
</reference>
<dbReference type="RefSeq" id="XP_014158599.1">
    <property type="nucleotide sequence ID" value="XM_014303124.1"/>
</dbReference>
<dbReference type="GeneID" id="25903606"/>
<dbReference type="Gene3D" id="2.130.10.10">
    <property type="entry name" value="YVTN repeat-like/Quinoprotein amine dehydrogenase"/>
    <property type="match status" value="1"/>
</dbReference>
<name>A0A0L0G6Q5_9EUKA</name>
<accession>A0A0L0G6Q5</accession>
<evidence type="ECO:0000259" key="1">
    <source>
        <dbReference type="Pfam" id="PF10433"/>
    </source>
</evidence>
<dbReference type="OrthoDB" id="6109at2759"/>
<keyword evidence="3" id="KW-1185">Reference proteome</keyword>